<dbReference type="EMBL" id="ML119105">
    <property type="protein sequence ID" value="RPB17496.1"/>
    <property type="molecule type" value="Genomic_DNA"/>
</dbReference>
<dbReference type="Gene3D" id="2.120.10.80">
    <property type="entry name" value="Kelch-type beta propeller"/>
    <property type="match status" value="1"/>
</dbReference>
<dbReference type="SUPFAM" id="SSF117281">
    <property type="entry name" value="Kelch motif"/>
    <property type="match status" value="1"/>
</dbReference>
<evidence type="ECO:0000256" key="1">
    <source>
        <dbReference type="SAM" id="SignalP"/>
    </source>
</evidence>
<dbReference type="AlphaFoldDB" id="A0A3N4L4L3"/>
<evidence type="ECO:0000313" key="2">
    <source>
        <dbReference type="EMBL" id="RPB17496.1"/>
    </source>
</evidence>
<protein>
    <recommendedName>
        <fullName evidence="4">Galactose oxidase</fullName>
    </recommendedName>
</protein>
<gene>
    <name evidence="2" type="ORF">P167DRAFT_1076</name>
</gene>
<keyword evidence="1" id="KW-0732">Signal</keyword>
<dbReference type="InParanoid" id="A0A3N4L4L3"/>
<keyword evidence="3" id="KW-1185">Reference proteome</keyword>
<organism evidence="2 3">
    <name type="scientific">Morchella conica CCBAS932</name>
    <dbReference type="NCBI Taxonomy" id="1392247"/>
    <lineage>
        <taxon>Eukaryota</taxon>
        <taxon>Fungi</taxon>
        <taxon>Dikarya</taxon>
        <taxon>Ascomycota</taxon>
        <taxon>Pezizomycotina</taxon>
        <taxon>Pezizomycetes</taxon>
        <taxon>Pezizales</taxon>
        <taxon>Morchellaceae</taxon>
        <taxon>Morchella</taxon>
    </lineage>
</organism>
<reference evidence="2 3" key="1">
    <citation type="journal article" date="2018" name="Nat. Ecol. Evol.">
        <title>Pezizomycetes genomes reveal the molecular basis of ectomycorrhizal truffle lifestyle.</title>
        <authorList>
            <person name="Murat C."/>
            <person name="Payen T."/>
            <person name="Noel B."/>
            <person name="Kuo A."/>
            <person name="Morin E."/>
            <person name="Chen J."/>
            <person name="Kohler A."/>
            <person name="Krizsan K."/>
            <person name="Balestrini R."/>
            <person name="Da Silva C."/>
            <person name="Montanini B."/>
            <person name="Hainaut M."/>
            <person name="Levati E."/>
            <person name="Barry K.W."/>
            <person name="Belfiori B."/>
            <person name="Cichocki N."/>
            <person name="Clum A."/>
            <person name="Dockter R.B."/>
            <person name="Fauchery L."/>
            <person name="Guy J."/>
            <person name="Iotti M."/>
            <person name="Le Tacon F."/>
            <person name="Lindquist E.A."/>
            <person name="Lipzen A."/>
            <person name="Malagnac F."/>
            <person name="Mello A."/>
            <person name="Molinier V."/>
            <person name="Miyauchi S."/>
            <person name="Poulain J."/>
            <person name="Riccioni C."/>
            <person name="Rubini A."/>
            <person name="Sitrit Y."/>
            <person name="Splivallo R."/>
            <person name="Traeger S."/>
            <person name="Wang M."/>
            <person name="Zifcakova L."/>
            <person name="Wipf D."/>
            <person name="Zambonelli A."/>
            <person name="Paolocci F."/>
            <person name="Nowrousian M."/>
            <person name="Ottonello S."/>
            <person name="Baldrian P."/>
            <person name="Spatafora J.W."/>
            <person name="Henrissat B."/>
            <person name="Nagy L.G."/>
            <person name="Aury J.M."/>
            <person name="Wincker P."/>
            <person name="Grigoriev I.V."/>
            <person name="Bonfante P."/>
            <person name="Martin F.M."/>
        </authorList>
    </citation>
    <scope>NUCLEOTIDE SEQUENCE [LARGE SCALE GENOMIC DNA]</scope>
    <source>
        <strain evidence="2 3">CCBAS932</strain>
    </source>
</reference>
<dbReference type="InterPro" id="IPR015915">
    <property type="entry name" value="Kelch-typ_b-propeller"/>
</dbReference>
<name>A0A3N4L4L3_9PEZI</name>
<accession>A0A3N4L4L3</accession>
<feature type="chain" id="PRO_5018023877" description="Galactose oxidase" evidence="1">
    <location>
        <begin position="28"/>
        <end position="298"/>
    </location>
</feature>
<feature type="signal peptide" evidence="1">
    <location>
        <begin position="1"/>
        <end position="27"/>
    </location>
</feature>
<evidence type="ECO:0000313" key="3">
    <source>
        <dbReference type="Proteomes" id="UP000277580"/>
    </source>
</evidence>
<proteinExistence type="predicted"/>
<sequence length="298" mass="32897">MANVVGYNRVFALLGLVLSSVCVLTNAAATPIPATVLEKRAGEKIQVFDLENICRISGATSVMINNTMWINGGDINVCYSSTNCTTWTDISNYLIAVSFDRAYTTVQLPSIEYKAFLKPRDVPASTRGVLWRNGNGTKLYQFAGRITNNETSAIRNETADPNMFWSYDIASDTWEYLSQSLTPSWDLFQVSIPEQDTAFSFGSWGGLPYQWRSSMLQLDGAQSLDERLETTNIPTGDNDRGAMMHLDIPGKDKGLLLLTGGHHATEAGDQPDVSIYFPLPRDGSGRIVGVWQLIQSFI</sequence>
<dbReference type="Proteomes" id="UP000277580">
    <property type="component" value="Unassembled WGS sequence"/>
</dbReference>
<evidence type="ECO:0008006" key="4">
    <source>
        <dbReference type="Google" id="ProtNLM"/>
    </source>
</evidence>